<evidence type="ECO:0000256" key="4">
    <source>
        <dbReference type="PROSITE-ProRule" id="PRU00288"/>
    </source>
</evidence>
<dbReference type="Gene3D" id="2.30.29.30">
    <property type="entry name" value="Pleckstrin-homology domain (PH domain)/Phosphotyrosine-binding domain (PTB)"/>
    <property type="match status" value="1"/>
</dbReference>
<keyword evidence="5" id="KW-0040">ANK repeat</keyword>
<dbReference type="OrthoDB" id="10266696at2759"/>
<comment type="subcellular location">
    <subcellularLocation>
        <location evidence="5">Cytoplasm</location>
    </subcellularLocation>
</comment>
<reference evidence="8 9" key="1">
    <citation type="journal article" date="2011" name="Proc. Natl. Acad. Sci. U.S.A.">
        <title>Evolutionary erosion of yeast sex chromosomes by mating-type switching accidents.</title>
        <authorList>
            <person name="Gordon J.L."/>
            <person name="Armisen D."/>
            <person name="Proux-Wera E."/>
            <person name="Oheigeartaigh S.S."/>
            <person name="Byrne K.P."/>
            <person name="Wolfe K.H."/>
        </authorList>
    </citation>
    <scope>NUCLEOTIDE SEQUENCE [LARGE SCALE GENOMIC DNA]</scope>
    <source>
        <strain evidence="9">ATCC 34711 / CBS 6284 / DSM 70876 / NBRC 10599 / NRRL Y-10934 / UCD 77-7</strain>
    </source>
</reference>
<dbReference type="RefSeq" id="XP_004178054.1">
    <property type="nucleotide sequence ID" value="XM_004178006.1"/>
</dbReference>
<name>I2GWN3_HENB6</name>
<dbReference type="STRING" id="1071380.I2GWN3"/>
<evidence type="ECO:0000259" key="7">
    <source>
        <dbReference type="PROSITE" id="PS50115"/>
    </source>
</evidence>
<dbReference type="SUPFAM" id="SSF50729">
    <property type="entry name" value="PH domain-like"/>
    <property type="match status" value="1"/>
</dbReference>
<protein>
    <recommendedName>
        <fullName evidence="5">ADP-ribosylation factor GTPase-activating protein</fullName>
    </recommendedName>
</protein>
<evidence type="ECO:0000256" key="1">
    <source>
        <dbReference type="ARBA" id="ARBA00022723"/>
    </source>
</evidence>
<dbReference type="InterPro" id="IPR045258">
    <property type="entry name" value="ACAP1/2/3-like"/>
</dbReference>
<comment type="function">
    <text evidence="5">GTPase-activating protein for the ADP ribosylation factor family.</text>
</comment>
<dbReference type="InterPro" id="IPR001164">
    <property type="entry name" value="ArfGAP_dom"/>
</dbReference>
<gene>
    <name evidence="8" type="primary">TBLA0A07450</name>
    <name evidence="8" type="ORF">TBLA_0A07450</name>
</gene>
<dbReference type="GO" id="GO:0006891">
    <property type="term" value="P:intra-Golgi vesicle-mediated transport"/>
    <property type="evidence" value="ECO:0007669"/>
    <property type="project" value="TreeGrafter"/>
</dbReference>
<keyword evidence="5" id="KW-0677">Repeat</keyword>
<dbReference type="CDD" id="cd00821">
    <property type="entry name" value="PH"/>
    <property type="match status" value="1"/>
</dbReference>
<dbReference type="InterPro" id="IPR037278">
    <property type="entry name" value="ARFGAP/RecO"/>
</dbReference>
<dbReference type="PROSITE" id="PS50115">
    <property type="entry name" value="ARFGAP"/>
    <property type="match status" value="1"/>
</dbReference>
<dbReference type="InterPro" id="IPR027267">
    <property type="entry name" value="AH/BAR_dom_sf"/>
</dbReference>
<keyword evidence="5" id="KW-0963">Cytoplasm</keyword>
<evidence type="ECO:0000313" key="9">
    <source>
        <dbReference type="Proteomes" id="UP000002866"/>
    </source>
</evidence>
<dbReference type="PROSITE" id="PS50003">
    <property type="entry name" value="PH_DOMAIN"/>
    <property type="match status" value="1"/>
</dbReference>
<dbReference type="SMART" id="SM00105">
    <property type="entry name" value="ArfGap"/>
    <property type="match status" value="1"/>
</dbReference>
<dbReference type="OMA" id="RIRLNIC"/>
<sequence>MSYISPEEITIKPAKCGVFQQFVQYKNGSLSKEQPNSALFEKFVHSSRISKDSSFIPTIDISQEYTIEFPINDLSNLPYPREWVFSLINISNPSININDTFIIESFEKLNETDAKLDNQATNRIRLNICLATPVAHSTSNVLKSGFYILQCPMLDFYLSVMVQYTLLSLNNHSKDSNLLFPNISNLTSNTNVSNTGDISISSTTMLHSPSKSNFSSSISLVSPIQSTIEESYEDYNDNTNTTGIDSINNITSDTVHYPSQNIQRSVNASPLRSQILENSKEEWTAEISNKDNNIRDINNPTIKITTTNSILSTDNPSVISLQNEIVPKLQKQNSHQQQQQLYSSVVTNINSISHHGYIPFPEHLDNWIPDGPHFRYQLQFLENSILHRQPHIWKSINNRLIKILETLTSVTSECFYLNKYIKSAFKFQIPNNHPLYSPVVISLKNLINSQINEIDSIIFQFKNILIPPVTDILNNSVNLKESSKRQKIYLENSKSFYSAMNQKAKTHTFANKQKNIDLTLKIKKKFELSRIDYYDYLYQSFYSGLPLRKLHSSIYLLNEINSHSMMSNSNLITSKLIRNLLKDKLTELNNYETKNFISKYQPSVQSIYNQIEKSTTYNDINKTYFPLDLDIKEGVLWVKNNKNLPPSSNSLSANITPTTTFNSNFNSPNTMANNLIMNNESHSNKLISAASNTSTSSGWHKNWVVLKGSTLTLFTNWKKLDPVNQATGVAYSSAQIVPSSANSSHDSLSLSDKHIINMAMACTKQIDPCTFEILTSNQLNKKGIRFQAESPDDLKSWLNVLNMATHDVLATYSQGNSQTSSNGIIIYTCSDGHNINVLKNKNKPLMVVSEKEIQGHQININSHDHIKKSHVSTLSDTLKINTNPVKQPSSSSLLDIVRQNDKSNLICCDCGDTNDVEWISINLLCMVCIKCSGIHRSLGSHVSKIRSLTLDKFSNNELNYLIVNNVSNAIFNSIYESDITNLNKIGKITANSSNSERTIFIKNKYITKSFVEDNKQESAETLKSLRKGIQLDSVYLLQKSIAQSKNSLRDVDNYSNSINSDNNTSLFESSLKHYKMVNDKPLFGISEFLISNGLPLNNIPSETSYILPESLKYWRSRLEIYGTFGVLTTPKTVYASQNIVRPINTKNNSPANRLDINDTRVEDSGHRWNISPKSPQILKNSSKLFIPKQLKKASNK</sequence>
<proteinExistence type="predicted"/>
<evidence type="ECO:0000256" key="2">
    <source>
        <dbReference type="ARBA" id="ARBA00022771"/>
    </source>
</evidence>
<dbReference type="GO" id="GO:0008270">
    <property type="term" value="F:zinc ion binding"/>
    <property type="evidence" value="ECO:0007669"/>
    <property type="project" value="UniProtKB-KW"/>
</dbReference>
<evidence type="ECO:0000256" key="3">
    <source>
        <dbReference type="ARBA" id="ARBA00022833"/>
    </source>
</evidence>
<dbReference type="InterPro" id="IPR001849">
    <property type="entry name" value="PH_domain"/>
</dbReference>
<dbReference type="HOGENOM" id="CLU_271291_0_0_1"/>
<evidence type="ECO:0000259" key="6">
    <source>
        <dbReference type="PROSITE" id="PS50003"/>
    </source>
</evidence>
<evidence type="ECO:0000256" key="5">
    <source>
        <dbReference type="RuleBase" id="RU369028"/>
    </source>
</evidence>
<keyword evidence="1 5" id="KW-0479">Metal-binding</keyword>
<dbReference type="eggNOG" id="KOG0521">
    <property type="taxonomic scope" value="Eukaryota"/>
</dbReference>
<dbReference type="GO" id="GO:0005096">
    <property type="term" value="F:GTPase activator activity"/>
    <property type="evidence" value="ECO:0007669"/>
    <property type="project" value="UniProtKB-KW"/>
</dbReference>
<keyword evidence="9" id="KW-1185">Reference proteome</keyword>
<dbReference type="GO" id="GO:0005768">
    <property type="term" value="C:endosome"/>
    <property type="evidence" value="ECO:0007669"/>
    <property type="project" value="TreeGrafter"/>
</dbReference>
<dbReference type="PANTHER" id="PTHR23180:SF160">
    <property type="entry name" value="ADP-RIBOSYLATION FACTOR GTPASE-ACTIVATING PROTEIN EFFECTOR PROTEIN 1"/>
    <property type="match status" value="1"/>
</dbReference>
<dbReference type="InParanoid" id="I2GWN3"/>
<dbReference type="Proteomes" id="UP000002866">
    <property type="component" value="Chromosome 1"/>
</dbReference>
<dbReference type="SMART" id="SM00233">
    <property type="entry name" value="PH"/>
    <property type="match status" value="1"/>
</dbReference>
<dbReference type="Gene3D" id="1.10.220.150">
    <property type="entry name" value="Arf GTPase activating protein"/>
    <property type="match status" value="1"/>
</dbReference>
<dbReference type="GeneID" id="14493420"/>
<dbReference type="KEGG" id="tbl:TBLA_0A07450"/>
<organism evidence="8 9">
    <name type="scientific">Henningerozyma blattae (strain ATCC 34711 / CBS 6284 / DSM 70876 / NBRC 10599 / NRRL Y-10934 / UCD 77-7)</name>
    <name type="common">Yeast</name>
    <name type="synonym">Tetrapisispora blattae</name>
    <dbReference type="NCBI Taxonomy" id="1071380"/>
    <lineage>
        <taxon>Eukaryota</taxon>
        <taxon>Fungi</taxon>
        <taxon>Dikarya</taxon>
        <taxon>Ascomycota</taxon>
        <taxon>Saccharomycotina</taxon>
        <taxon>Saccharomycetes</taxon>
        <taxon>Saccharomycetales</taxon>
        <taxon>Saccharomycetaceae</taxon>
        <taxon>Henningerozyma</taxon>
    </lineage>
</organism>
<dbReference type="InterPro" id="IPR038508">
    <property type="entry name" value="ArfGAP_dom_sf"/>
</dbReference>
<dbReference type="EMBL" id="HE806316">
    <property type="protein sequence ID" value="CCH58535.1"/>
    <property type="molecule type" value="Genomic_DNA"/>
</dbReference>
<dbReference type="Pfam" id="PF00169">
    <property type="entry name" value="PH"/>
    <property type="match status" value="1"/>
</dbReference>
<dbReference type="GO" id="GO:0005802">
    <property type="term" value="C:trans-Golgi network"/>
    <property type="evidence" value="ECO:0007669"/>
    <property type="project" value="TreeGrafter"/>
</dbReference>
<keyword evidence="5" id="KW-0343">GTPase activation</keyword>
<dbReference type="InterPro" id="IPR011993">
    <property type="entry name" value="PH-like_dom_sf"/>
</dbReference>
<dbReference type="SUPFAM" id="SSF103657">
    <property type="entry name" value="BAR/IMD domain-like"/>
    <property type="match status" value="1"/>
</dbReference>
<evidence type="ECO:0000313" key="8">
    <source>
        <dbReference type="EMBL" id="CCH58535.1"/>
    </source>
</evidence>
<dbReference type="AlphaFoldDB" id="I2GWN3"/>
<dbReference type="PANTHER" id="PTHR23180">
    <property type="entry name" value="CENTAURIN/ARF"/>
    <property type="match status" value="1"/>
</dbReference>
<dbReference type="Pfam" id="PF01412">
    <property type="entry name" value="ArfGap"/>
    <property type="match status" value="1"/>
</dbReference>
<keyword evidence="3 5" id="KW-0862">Zinc</keyword>
<dbReference type="SUPFAM" id="SSF57863">
    <property type="entry name" value="ArfGap/RecO-like zinc finger"/>
    <property type="match status" value="1"/>
</dbReference>
<feature type="domain" description="PH" evidence="6">
    <location>
        <begin position="679"/>
        <end position="806"/>
    </location>
</feature>
<dbReference type="CDD" id="cd08204">
    <property type="entry name" value="ArfGap"/>
    <property type="match status" value="1"/>
</dbReference>
<accession>I2GWN3</accession>
<feature type="domain" description="Arf-GAP" evidence="7">
    <location>
        <begin position="891"/>
        <end position="1018"/>
    </location>
</feature>
<keyword evidence="2 4" id="KW-0863">Zinc-finger</keyword>